<evidence type="ECO:0000256" key="11">
    <source>
        <dbReference type="RuleBase" id="RU368081"/>
    </source>
</evidence>
<dbReference type="EMBL" id="CP003362">
    <property type="protein sequence ID" value="AGB48847.1"/>
    <property type="molecule type" value="Genomic_DNA"/>
</dbReference>
<dbReference type="RefSeq" id="WP_015324015.1">
    <property type="nucleotide sequence ID" value="NC_019977.1"/>
</dbReference>
<dbReference type="InterPro" id="IPR005839">
    <property type="entry name" value="Methylthiotransferase"/>
</dbReference>
<dbReference type="FunFam" id="3.80.30.20:FF:000002">
    <property type="entry name" value="threonylcarbamoyladenosine tRNA methylthiotransferase isoform X2"/>
    <property type="match status" value="1"/>
</dbReference>
<keyword evidence="5 11" id="KW-0949">S-adenosyl-L-methionine</keyword>
<dbReference type="OrthoDB" id="372134at2157"/>
<dbReference type="PANTHER" id="PTHR11918:SF45">
    <property type="entry name" value="THREONYLCARBAMOYLADENOSINE TRNA METHYLTHIOTRANSFERASE"/>
    <property type="match status" value="1"/>
</dbReference>
<dbReference type="InterPro" id="IPR058240">
    <property type="entry name" value="rSAM_sf"/>
</dbReference>
<keyword evidence="4 11" id="KW-0808">Transferase</keyword>
<feature type="domain" description="MTTase N-terminal" evidence="13">
    <location>
        <begin position="1"/>
        <end position="110"/>
    </location>
</feature>
<dbReference type="GO" id="GO:0051539">
    <property type="term" value="F:4 iron, 4 sulfur cluster binding"/>
    <property type="evidence" value="ECO:0007669"/>
    <property type="project" value="UniProtKB-UniRule"/>
</dbReference>
<comment type="function">
    <text evidence="1 11">Catalyzes the methylthiolation of N6-threonylcarbamoyladenosine (t(6)A), leading to the formation of 2-methylthio-N6-threonylcarbamoyladenosine (ms(2)t(6)A) at position 37 in tRNAs that read codons beginning with adenine.</text>
</comment>
<sequence>MKVYVSTFGCSANQASAEVMMATIRSLGHELVSEKHADVVVLNTCTVKYSTEQKILHKIRELGEKGIEVVVAGCMPEVQLEDIIRNNPDAHILGVNSISRIGEVLNSIASPNLCSQTTSRQALHVFSHEPEGFINVPRLRFNSNIHICQLSQGCNNACSYCIVRFVRGPLRSFHPDSIVEDIRQGVAEGCREIWLTSQDNAQYGIDIGLRLPQLLERICDIPGDFKVRVGMMNPFSVLPILEELLHAFENDKIYKLVHLPVQSASNDVLKRMNRFHSIEEADLVINSFRDRFDDLTLFTDIIVGFPGENEADFVTTLEWVKKQKPEKINISRYTPRPHTKALEYRNIDSRIVVQRSNELHAVCEEVKTGVRENMMGWQGRVFISKEAKVKGLMARTASYKPVVIPESSAVPGSFCDVEIFDATPGYFLGRVVI</sequence>
<dbReference type="Gene3D" id="3.40.50.12160">
    <property type="entry name" value="Methylthiotransferase, N-terminal domain"/>
    <property type="match status" value="1"/>
</dbReference>
<comment type="cofactor">
    <cofactor evidence="11">
        <name>[4Fe-4S] cluster</name>
        <dbReference type="ChEBI" id="CHEBI:49883"/>
    </cofactor>
    <text evidence="11">Binds 1 or 2 [4Fe-4S] cluster. One cluster is coordinated with 3 cysteines and an exchangeable S-adenosyl-L-methionine.</text>
</comment>
<dbReference type="Pfam" id="PF00919">
    <property type="entry name" value="UPF0004"/>
    <property type="match status" value="1"/>
</dbReference>
<dbReference type="SFLD" id="SFLDG01082">
    <property type="entry name" value="B12-binding_domain_containing"/>
    <property type="match status" value="1"/>
</dbReference>
<dbReference type="STRING" id="867904.Metho_0582"/>
<evidence type="ECO:0000259" key="14">
    <source>
        <dbReference type="PROSITE" id="PS51918"/>
    </source>
</evidence>
<dbReference type="EC" id="2.8.4.5" evidence="11"/>
<dbReference type="KEGG" id="mhz:Metho_0582"/>
<comment type="similarity">
    <text evidence="2 11">Belongs to the methylthiotransferase family. CDKAL1 subfamily.</text>
</comment>
<evidence type="ECO:0000259" key="13">
    <source>
        <dbReference type="PROSITE" id="PS51449"/>
    </source>
</evidence>
<dbReference type="GO" id="GO:0046872">
    <property type="term" value="F:metal ion binding"/>
    <property type="evidence" value="ECO:0007669"/>
    <property type="project" value="UniProtKB-UniRule"/>
</dbReference>
<keyword evidence="7 11" id="KW-0479">Metal-binding</keyword>
<dbReference type="InterPro" id="IPR013848">
    <property type="entry name" value="Methylthiotransferase_N"/>
</dbReference>
<keyword evidence="9 11" id="KW-0411">Iron-sulfur</keyword>
<evidence type="ECO:0000256" key="3">
    <source>
        <dbReference type="ARBA" id="ARBA00022485"/>
    </source>
</evidence>
<dbReference type="AlphaFoldDB" id="L0KTW7"/>
<evidence type="ECO:0000256" key="8">
    <source>
        <dbReference type="ARBA" id="ARBA00023004"/>
    </source>
</evidence>
<keyword evidence="8 11" id="KW-0408">Iron</keyword>
<dbReference type="InterPro" id="IPR023404">
    <property type="entry name" value="rSAM_horseshoe"/>
</dbReference>
<dbReference type="InterPro" id="IPR002792">
    <property type="entry name" value="TRAM_dom"/>
</dbReference>
<evidence type="ECO:0000313" key="16">
    <source>
        <dbReference type="Proteomes" id="UP000010866"/>
    </source>
</evidence>
<dbReference type="Proteomes" id="UP000010866">
    <property type="component" value="Chromosome"/>
</dbReference>
<dbReference type="InterPro" id="IPR006638">
    <property type="entry name" value="Elp3/MiaA/NifB-like_rSAM"/>
</dbReference>
<keyword evidence="16" id="KW-1185">Reference proteome</keyword>
<dbReference type="SFLD" id="SFLDS00029">
    <property type="entry name" value="Radical_SAM"/>
    <property type="match status" value="1"/>
</dbReference>
<dbReference type="SMART" id="SM00729">
    <property type="entry name" value="Elp3"/>
    <property type="match status" value="1"/>
</dbReference>
<feature type="domain" description="TRAM" evidence="12">
    <location>
        <begin position="372"/>
        <end position="433"/>
    </location>
</feature>
<dbReference type="NCBIfam" id="TIGR01578">
    <property type="entry name" value="MiaB-like-B"/>
    <property type="match status" value="1"/>
</dbReference>
<dbReference type="GeneID" id="14407688"/>
<dbReference type="PROSITE" id="PS50926">
    <property type="entry name" value="TRAM"/>
    <property type="match status" value="1"/>
</dbReference>
<reference evidence="16" key="1">
    <citation type="submission" date="2012-02" db="EMBL/GenBank/DDBJ databases">
        <title>Complete sequence of chromosome of Methanomethylovorans hollandica DSM 15978.</title>
        <authorList>
            <person name="Lucas S."/>
            <person name="Copeland A."/>
            <person name="Lapidus A."/>
            <person name="Glavina del Rio T."/>
            <person name="Dalin E."/>
            <person name="Tice H."/>
            <person name="Bruce D."/>
            <person name="Goodwin L."/>
            <person name="Pitluck S."/>
            <person name="Peters L."/>
            <person name="Mikhailova N."/>
            <person name="Held B."/>
            <person name="Kyrpides N."/>
            <person name="Mavromatis K."/>
            <person name="Ivanova N."/>
            <person name="Brettin T."/>
            <person name="Detter J.C."/>
            <person name="Han C."/>
            <person name="Larimer F."/>
            <person name="Land M."/>
            <person name="Hauser L."/>
            <person name="Markowitz V."/>
            <person name="Cheng J.-F."/>
            <person name="Hugenholtz P."/>
            <person name="Woyke T."/>
            <person name="Wu D."/>
            <person name="Spring S."/>
            <person name="Schroeder M."/>
            <person name="Brambilla E."/>
            <person name="Klenk H.-P."/>
            <person name="Eisen J.A."/>
        </authorList>
    </citation>
    <scope>NUCLEOTIDE SEQUENCE [LARGE SCALE GENOMIC DNA]</scope>
    <source>
        <strain evidence="16">DSM 15978 / NBRC 107637 / DMS1</strain>
    </source>
</reference>
<organism evidence="15 16">
    <name type="scientific">Methanomethylovorans hollandica (strain DSM 15978 / NBRC 107637 / DMS1)</name>
    <dbReference type="NCBI Taxonomy" id="867904"/>
    <lineage>
        <taxon>Archaea</taxon>
        <taxon>Methanobacteriati</taxon>
        <taxon>Methanobacteriota</taxon>
        <taxon>Stenosarchaea group</taxon>
        <taxon>Methanomicrobia</taxon>
        <taxon>Methanosarcinales</taxon>
        <taxon>Methanosarcinaceae</taxon>
        <taxon>Methanomethylovorans</taxon>
    </lineage>
</organism>
<dbReference type="NCBIfam" id="TIGR00089">
    <property type="entry name" value="MiaB/RimO family radical SAM methylthiotransferase"/>
    <property type="match status" value="1"/>
</dbReference>
<evidence type="ECO:0000256" key="2">
    <source>
        <dbReference type="ARBA" id="ARBA00008616"/>
    </source>
</evidence>
<evidence type="ECO:0000259" key="12">
    <source>
        <dbReference type="PROSITE" id="PS50926"/>
    </source>
</evidence>
<evidence type="ECO:0000256" key="4">
    <source>
        <dbReference type="ARBA" id="ARBA00022679"/>
    </source>
</evidence>
<evidence type="ECO:0000256" key="1">
    <source>
        <dbReference type="ARBA" id="ARBA00002399"/>
    </source>
</evidence>
<dbReference type="InterPro" id="IPR007197">
    <property type="entry name" value="rSAM"/>
</dbReference>
<dbReference type="Pfam" id="PF04055">
    <property type="entry name" value="Radical_SAM"/>
    <property type="match status" value="1"/>
</dbReference>
<evidence type="ECO:0000256" key="6">
    <source>
        <dbReference type="ARBA" id="ARBA00022694"/>
    </source>
</evidence>
<dbReference type="PROSITE" id="PS51449">
    <property type="entry name" value="MTTASE_N"/>
    <property type="match status" value="1"/>
</dbReference>
<protein>
    <recommendedName>
        <fullName evidence="11">tRNA-t(6)A37 methylthiotransferase</fullName>
        <ecNumber evidence="11">2.8.4.5</ecNumber>
    </recommendedName>
</protein>
<dbReference type="HOGENOM" id="CLU_018697_4_2_2"/>
<comment type="catalytic activity">
    <reaction evidence="10 11">
        <text>N(6)-L-threonylcarbamoyladenosine(37) in tRNA + (sulfur carrier)-SH + AH2 + 2 S-adenosyl-L-methionine = 2-methylsulfanyl-N(6)-L-threonylcarbamoyladenosine(37) in tRNA + (sulfur carrier)-H + 5'-deoxyadenosine + L-methionine + A + S-adenosyl-L-homocysteine + 2 H(+)</text>
        <dbReference type="Rhea" id="RHEA:37075"/>
        <dbReference type="Rhea" id="RHEA-COMP:10163"/>
        <dbReference type="Rhea" id="RHEA-COMP:11092"/>
        <dbReference type="Rhea" id="RHEA-COMP:14737"/>
        <dbReference type="Rhea" id="RHEA-COMP:14739"/>
        <dbReference type="ChEBI" id="CHEBI:13193"/>
        <dbReference type="ChEBI" id="CHEBI:15378"/>
        <dbReference type="ChEBI" id="CHEBI:17319"/>
        <dbReference type="ChEBI" id="CHEBI:17499"/>
        <dbReference type="ChEBI" id="CHEBI:29917"/>
        <dbReference type="ChEBI" id="CHEBI:57844"/>
        <dbReference type="ChEBI" id="CHEBI:57856"/>
        <dbReference type="ChEBI" id="CHEBI:59789"/>
        <dbReference type="ChEBI" id="CHEBI:64428"/>
        <dbReference type="ChEBI" id="CHEBI:74418"/>
        <dbReference type="ChEBI" id="CHEBI:74420"/>
        <dbReference type="EC" id="2.8.4.5"/>
    </reaction>
</comment>
<feature type="domain" description="Radical SAM core" evidence="14">
    <location>
        <begin position="140"/>
        <end position="371"/>
    </location>
</feature>
<name>L0KTW7_METHD</name>
<dbReference type="InterPro" id="IPR038135">
    <property type="entry name" value="Methylthiotransferase_N_sf"/>
</dbReference>
<evidence type="ECO:0000256" key="5">
    <source>
        <dbReference type="ARBA" id="ARBA00022691"/>
    </source>
</evidence>
<dbReference type="InterPro" id="IPR006466">
    <property type="entry name" value="MiaB-like_arc_euk"/>
</dbReference>
<evidence type="ECO:0000313" key="15">
    <source>
        <dbReference type="EMBL" id="AGB48847.1"/>
    </source>
</evidence>
<dbReference type="PROSITE" id="PS51918">
    <property type="entry name" value="RADICAL_SAM"/>
    <property type="match status" value="1"/>
</dbReference>
<evidence type="ECO:0000256" key="10">
    <source>
        <dbReference type="ARBA" id="ARBA00051661"/>
    </source>
</evidence>
<proteinExistence type="inferred from homology"/>
<evidence type="ECO:0000256" key="7">
    <source>
        <dbReference type="ARBA" id="ARBA00022723"/>
    </source>
</evidence>
<dbReference type="CDD" id="cd01335">
    <property type="entry name" value="Radical_SAM"/>
    <property type="match status" value="1"/>
</dbReference>
<dbReference type="PANTHER" id="PTHR11918">
    <property type="entry name" value="RADICAL SAM PROTEINS"/>
    <property type="match status" value="1"/>
</dbReference>
<gene>
    <name evidence="15" type="ordered locus">Metho_0582</name>
</gene>
<dbReference type="SUPFAM" id="SSF102114">
    <property type="entry name" value="Radical SAM enzymes"/>
    <property type="match status" value="1"/>
</dbReference>
<dbReference type="Gene3D" id="3.80.30.20">
    <property type="entry name" value="tm_1862 like domain"/>
    <property type="match status" value="1"/>
</dbReference>
<keyword evidence="3 11" id="KW-0004">4Fe-4S</keyword>
<evidence type="ECO:0000256" key="9">
    <source>
        <dbReference type="ARBA" id="ARBA00023014"/>
    </source>
</evidence>
<accession>L0KTW7</accession>
<dbReference type="GO" id="GO:0035598">
    <property type="term" value="F:tRNA (N(6)-L-threonylcarbamoyladenosine(37)-C(2))-methylthiotransferase activity"/>
    <property type="evidence" value="ECO:0007669"/>
    <property type="project" value="UniProtKB-UniRule"/>
</dbReference>
<keyword evidence="6 11" id="KW-0819">tRNA processing</keyword>